<evidence type="ECO:0000256" key="5">
    <source>
        <dbReference type="ARBA" id="ARBA00023128"/>
    </source>
</evidence>
<evidence type="ECO:0000256" key="3">
    <source>
        <dbReference type="ARBA" id="ARBA00013287"/>
    </source>
</evidence>
<dbReference type="Gene3D" id="3.60.160.10">
    <property type="entry name" value="Mitochondrial biogenesis AIM24"/>
    <property type="match status" value="1"/>
</dbReference>
<keyword evidence="5 6" id="KW-0496">Mitochondrion</keyword>
<protein>
    <recommendedName>
        <fullName evidence="3 6">Altered inheritance of mitochondria protein 24, mitochondrial</fullName>
    </recommendedName>
</protein>
<dbReference type="InterPro" id="IPR016031">
    <property type="entry name" value="Trp_RNA-bd_attenuator-like_dom"/>
</dbReference>
<name>A0A1Y1WGL0_9FUNG</name>
<dbReference type="Proteomes" id="UP000193922">
    <property type="component" value="Unassembled WGS sequence"/>
</dbReference>
<sequence>MNRVLKPAAITLRSPLVARRTVSVLLNERNKSQSPAVPVTPDEDSSRVTKVSRNLSNIFQSKQQPAPVDPRFEVVDSGYGSLVLAKMPAYSQFYAQVGQTLGQSPHVTSRATTKGAVAVAALRPLLGRRAFVQEISTEETPADVLVAPKLTGDVSVIELDGSVDYFVRSGCLLAQTKFLNVSTWSGLGAGFNALAFDRVGGRGTAVINTFGGMHRLVLKEGEEFMVDPRYVVAWTSSLSIEPQSGRPKSLKAAEVAVSETARPAAETTKPIVEAETPRVAPLMGNSPSVDNKVAPLSKSPADTTQKMRLTTQGKNEWAAKILSLQFLQPAWQAVKGGFKSAVYVSADAVRVSTWAAAKTVKTVAGVPDLYRVTGPGYIYVSTRLVPRPWTRLTSGVSK</sequence>
<dbReference type="PANTHER" id="PTHR36959">
    <property type="entry name" value="ALTERED INHERITANCE OF MITOCHONDRIA PROTEIN 24, MITOCHONDRIAL"/>
    <property type="match status" value="1"/>
</dbReference>
<dbReference type="InterPro" id="IPR002838">
    <property type="entry name" value="AIM24"/>
</dbReference>
<gene>
    <name evidence="8" type="ORF">DL89DRAFT_281416</name>
</gene>
<dbReference type="STRING" id="61395.A0A1Y1WGL0"/>
<dbReference type="GO" id="GO:0007007">
    <property type="term" value="P:inner mitochondrial membrane organization"/>
    <property type="evidence" value="ECO:0007669"/>
    <property type="project" value="TreeGrafter"/>
</dbReference>
<dbReference type="InterPro" id="IPR036983">
    <property type="entry name" value="AIM24_sf"/>
</dbReference>
<proteinExistence type="inferred from homology"/>
<accession>A0A1Y1WGL0</accession>
<dbReference type="EMBL" id="MCFD01000002">
    <property type="protein sequence ID" value="ORX72690.1"/>
    <property type="molecule type" value="Genomic_DNA"/>
</dbReference>
<evidence type="ECO:0000256" key="1">
    <source>
        <dbReference type="ARBA" id="ARBA00004173"/>
    </source>
</evidence>
<evidence type="ECO:0000313" key="9">
    <source>
        <dbReference type="Proteomes" id="UP000193922"/>
    </source>
</evidence>
<reference evidence="8 9" key="1">
    <citation type="submission" date="2016-07" db="EMBL/GenBank/DDBJ databases">
        <title>Pervasive Adenine N6-methylation of Active Genes in Fungi.</title>
        <authorList>
            <consortium name="DOE Joint Genome Institute"/>
            <person name="Mondo S.J."/>
            <person name="Dannebaum R.O."/>
            <person name="Kuo R.C."/>
            <person name="Labutti K."/>
            <person name="Haridas S."/>
            <person name="Kuo A."/>
            <person name="Salamov A."/>
            <person name="Ahrendt S.R."/>
            <person name="Lipzen A."/>
            <person name="Sullivan W."/>
            <person name="Andreopoulos W.B."/>
            <person name="Clum A."/>
            <person name="Lindquist E."/>
            <person name="Daum C."/>
            <person name="Ramamoorthy G.K."/>
            <person name="Gryganskyi A."/>
            <person name="Culley D."/>
            <person name="Magnuson J.K."/>
            <person name="James T.Y."/>
            <person name="O'Malley M.A."/>
            <person name="Stajich J.E."/>
            <person name="Spatafora J.W."/>
            <person name="Visel A."/>
            <person name="Grigoriev I.V."/>
        </authorList>
    </citation>
    <scope>NUCLEOTIDE SEQUENCE [LARGE SCALE GENOMIC DNA]</scope>
    <source>
        <strain evidence="8 9">ATCC 12442</strain>
    </source>
</reference>
<evidence type="ECO:0000256" key="6">
    <source>
        <dbReference type="RuleBase" id="RU363045"/>
    </source>
</evidence>
<dbReference type="RefSeq" id="XP_040746030.1">
    <property type="nucleotide sequence ID" value="XM_040889643.1"/>
</dbReference>
<comment type="subcellular location">
    <subcellularLocation>
        <location evidence="1 6">Mitochondrion</location>
    </subcellularLocation>
</comment>
<dbReference type="OrthoDB" id="1705416at2759"/>
<dbReference type="SUPFAM" id="SSF51219">
    <property type="entry name" value="TRAP-like"/>
    <property type="match status" value="1"/>
</dbReference>
<dbReference type="PANTHER" id="PTHR36959:SF2">
    <property type="entry name" value="ALTERED INHERITANCE OF MITOCHONDRIA PROTEIN 24, MITOCHONDRIAL"/>
    <property type="match status" value="1"/>
</dbReference>
<organism evidence="8 9">
    <name type="scientific">Linderina pennispora</name>
    <dbReference type="NCBI Taxonomy" id="61395"/>
    <lineage>
        <taxon>Eukaryota</taxon>
        <taxon>Fungi</taxon>
        <taxon>Fungi incertae sedis</taxon>
        <taxon>Zoopagomycota</taxon>
        <taxon>Kickxellomycotina</taxon>
        <taxon>Kickxellomycetes</taxon>
        <taxon>Kickxellales</taxon>
        <taxon>Kickxellaceae</taxon>
        <taxon>Linderina</taxon>
    </lineage>
</organism>
<evidence type="ECO:0000256" key="2">
    <source>
        <dbReference type="ARBA" id="ARBA00009322"/>
    </source>
</evidence>
<feature type="region of interest" description="Disordered" evidence="7">
    <location>
        <begin position="280"/>
        <end position="302"/>
    </location>
</feature>
<evidence type="ECO:0000256" key="7">
    <source>
        <dbReference type="SAM" id="MobiDB-lite"/>
    </source>
</evidence>
<keyword evidence="9" id="KW-1185">Reference proteome</keyword>
<dbReference type="GeneID" id="63806291"/>
<comment type="caution">
    <text evidence="8">The sequence shown here is derived from an EMBL/GenBank/DDBJ whole genome shotgun (WGS) entry which is preliminary data.</text>
</comment>
<comment type="similarity">
    <text evidence="2 6">Belongs to the AIM24 family.</text>
</comment>
<evidence type="ECO:0000313" key="8">
    <source>
        <dbReference type="EMBL" id="ORX72690.1"/>
    </source>
</evidence>
<keyword evidence="4" id="KW-0809">Transit peptide</keyword>
<evidence type="ECO:0000256" key="4">
    <source>
        <dbReference type="ARBA" id="ARBA00022946"/>
    </source>
</evidence>
<dbReference type="AlphaFoldDB" id="A0A1Y1WGL0"/>
<dbReference type="GO" id="GO:0005743">
    <property type="term" value="C:mitochondrial inner membrane"/>
    <property type="evidence" value="ECO:0007669"/>
    <property type="project" value="TreeGrafter"/>
</dbReference>
<dbReference type="Pfam" id="PF01987">
    <property type="entry name" value="AIM24"/>
    <property type="match status" value="1"/>
</dbReference>